<dbReference type="Proteomes" id="UP001302126">
    <property type="component" value="Unassembled WGS sequence"/>
</dbReference>
<evidence type="ECO:0000256" key="7">
    <source>
        <dbReference type="SAM" id="MobiDB-lite"/>
    </source>
</evidence>
<dbReference type="GO" id="GO:0005762">
    <property type="term" value="C:mitochondrial large ribosomal subunit"/>
    <property type="evidence" value="ECO:0007669"/>
    <property type="project" value="TreeGrafter"/>
</dbReference>
<feature type="compositionally biased region" description="Basic and acidic residues" evidence="7">
    <location>
        <begin position="42"/>
        <end position="58"/>
    </location>
</feature>
<dbReference type="GO" id="GO:0004864">
    <property type="term" value="F:protein phosphatase inhibitor activity"/>
    <property type="evidence" value="ECO:0007669"/>
    <property type="project" value="InterPro"/>
</dbReference>
<reference evidence="8" key="2">
    <citation type="submission" date="2023-05" db="EMBL/GenBank/DDBJ databases">
        <authorList>
            <consortium name="Lawrence Berkeley National Laboratory"/>
            <person name="Steindorff A."/>
            <person name="Hensen N."/>
            <person name="Bonometti L."/>
            <person name="Westerberg I."/>
            <person name="Brannstrom I.O."/>
            <person name="Guillou S."/>
            <person name="Cros-Aarteil S."/>
            <person name="Calhoun S."/>
            <person name="Haridas S."/>
            <person name="Kuo A."/>
            <person name="Mondo S."/>
            <person name="Pangilinan J."/>
            <person name="Riley R."/>
            <person name="Labutti K."/>
            <person name="Andreopoulos B."/>
            <person name="Lipzen A."/>
            <person name="Chen C."/>
            <person name="Yanf M."/>
            <person name="Daum C."/>
            <person name="Ng V."/>
            <person name="Clum A."/>
            <person name="Ohm R."/>
            <person name="Martin F."/>
            <person name="Silar P."/>
            <person name="Natvig D."/>
            <person name="Lalanne C."/>
            <person name="Gautier V."/>
            <person name="Ament-Velasquez S.L."/>
            <person name="Kruys A."/>
            <person name="Hutchinson M.I."/>
            <person name="Powell A.J."/>
            <person name="Barry K."/>
            <person name="Miller A.N."/>
            <person name="Grigoriev I.V."/>
            <person name="Debuchy R."/>
            <person name="Gladieux P."/>
            <person name="Thoren M.H."/>
            <person name="Johannesson H."/>
        </authorList>
    </citation>
    <scope>NUCLEOTIDE SEQUENCE</scope>
    <source>
        <strain evidence="8">PSN309</strain>
    </source>
</reference>
<dbReference type="InterPro" id="IPR007062">
    <property type="entry name" value="PPI-2"/>
</dbReference>
<feature type="compositionally biased region" description="Low complexity" evidence="7">
    <location>
        <begin position="74"/>
        <end position="87"/>
    </location>
</feature>
<dbReference type="GO" id="GO:0006412">
    <property type="term" value="P:translation"/>
    <property type="evidence" value="ECO:0007669"/>
    <property type="project" value="InterPro"/>
</dbReference>
<dbReference type="PRINTS" id="PR00063">
    <property type="entry name" value="RIBOSOMALL27"/>
</dbReference>
<dbReference type="PANTHER" id="PTHR15893:SF0">
    <property type="entry name" value="LARGE RIBOSOMAL SUBUNIT PROTEIN BL27M"/>
    <property type="match status" value="1"/>
</dbReference>
<feature type="region of interest" description="Disordered" evidence="7">
    <location>
        <begin position="474"/>
        <end position="504"/>
    </location>
</feature>
<evidence type="ECO:0000313" key="8">
    <source>
        <dbReference type="EMBL" id="KAK4185873.1"/>
    </source>
</evidence>
<proteinExistence type="inferred from homology"/>
<dbReference type="GO" id="GO:0009966">
    <property type="term" value="P:regulation of signal transduction"/>
    <property type="evidence" value="ECO:0007669"/>
    <property type="project" value="InterPro"/>
</dbReference>
<keyword evidence="4" id="KW-0496">Mitochondrion</keyword>
<evidence type="ECO:0000313" key="9">
    <source>
        <dbReference type="Proteomes" id="UP001302126"/>
    </source>
</evidence>
<reference evidence="8" key="1">
    <citation type="journal article" date="2023" name="Mol. Phylogenet. Evol.">
        <title>Genome-scale phylogeny and comparative genomics of the fungal order Sordariales.</title>
        <authorList>
            <person name="Hensen N."/>
            <person name="Bonometti L."/>
            <person name="Westerberg I."/>
            <person name="Brannstrom I.O."/>
            <person name="Guillou S."/>
            <person name="Cros-Aarteil S."/>
            <person name="Calhoun S."/>
            <person name="Haridas S."/>
            <person name="Kuo A."/>
            <person name="Mondo S."/>
            <person name="Pangilinan J."/>
            <person name="Riley R."/>
            <person name="LaButti K."/>
            <person name="Andreopoulos B."/>
            <person name="Lipzen A."/>
            <person name="Chen C."/>
            <person name="Yan M."/>
            <person name="Daum C."/>
            <person name="Ng V."/>
            <person name="Clum A."/>
            <person name="Steindorff A."/>
            <person name="Ohm R.A."/>
            <person name="Martin F."/>
            <person name="Silar P."/>
            <person name="Natvig D.O."/>
            <person name="Lalanne C."/>
            <person name="Gautier V."/>
            <person name="Ament-Velasquez S.L."/>
            <person name="Kruys A."/>
            <person name="Hutchinson M.I."/>
            <person name="Powell A.J."/>
            <person name="Barry K."/>
            <person name="Miller A.N."/>
            <person name="Grigoriev I.V."/>
            <person name="Debuchy R."/>
            <person name="Gladieux P."/>
            <person name="Hiltunen Thoren M."/>
            <person name="Johannesson H."/>
        </authorList>
    </citation>
    <scope>NUCLEOTIDE SEQUENCE</scope>
    <source>
        <strain evidence="8">PSN309</strain>
    </source>
</reference>
<sequence length="663" mass="73188">MSASPTTHTPPGPDVQRPKGILKNSYRHSPPVSPVEVQHTTPFDEHHPHPLTPKEAKELTIVNTQYNAGHRRSSSAAGSRPGVSRARTPSSAHGGHDDDTGQRLKWDEANLYLTEQERSSTMKINEPKTPYAKHYDPTEDPSDEDEDMAEPINPNSVDLDRVDGLTTAHAHSHKRKPGSSAEDEIPGLSLGEPEEEVPEHEFAESSASKRPRAVHVDSTDSTHDTDGDAYLVGLSAEEREKHEKFEAMRKKHYEMKNVAALLGHPEDLEDADDDDEEDLSQLQRPLQRAAGGGVSLLRTTTTRTTTFSDQFARLQLGSSSQSSANAAVQGRRYASVKSQGAYRIPNKKTLPKKMGAKKTGDQFVLPGNIIYKQRGTIWHPGENTILGRDHTIHSAVTGYVKYYRDPARHPKRQYIGVVFNKEDKLPYPPNTPRKRKLALAAVPRKIETAPAPKDALSPSGIPLAVTRLPVKATEAAESAEAAPKTEKPAAEKPAPPAQAAERVPLKDGNSIISALIKEKLRSRAVSQAAREAAKAAAEKALEERKHTRVFHLQKDYSYREHNWEIGRLVGDVGAIPGAEKQGSRKAMFRLRRRKRISTFLGIKKRKAARAARRQQYKKFVVAKRERTMLERRAFVAKMAEERAAKAAAARAAKAAGGNKKTEA</sequence>
<evidence type="ECO:0000256" key="6">
    <source>
        <dbReference type="ARBA" id="ARBA00035267"/>
    </source>
</evidence>
<dbReference type="EMBL" id="MU864437">
    <property type="protein sequence ID" value="KAK4185873.1"/>
    <property type="molecule type" value="Genomic_DNA"/>
</dbReference>
<comment type="similarity">
    <text evidence="2">Belongs to the bacterial ribosomal protein bL27 family.</text>
</comment>
<dbReference type="FunFam" id="2.40.50.100:FF:000042">
    <property type="entry name" value="50S ribosomal protein L27"/>
    <property type="match status" value="1"/>
</dbReference>
<keyword evidence="5" id="KW-0687">Ribonucleoprotein</keyword>
<name>A0AAN7AG14_9PEZI</name>
<feature type="compositionally biased region" description="Basic and acidic residues" evidence="7">
    <location>
        <begin position="214"/>
        <end position="226"/>
    </location>
</feature>
<dbReference type="InterPro" id="IPR001684">
    <property type="entry name" value="Ribosomal_bL27"/>
</dbReference>
<dbReference type="AlphaFoldDB" id="A0AAN7AG14"/>
<protein>
    <recommendedName>
        <fullName evidence="6">Large ribosomal subunit protein bL27m</fullName>
    </recommendedName>
</protein>
<feature type="region of interest" description="Disordered" evidence="7">
    <location>
        <begin position="1"/>
        <end position="228"/>
    </location>
</feature>
<evidence type="ECO:0000256" key="1">
    <source>
        <dbReference type="ARBA" id="ARBA00004173"/>
    </source>
</evidence>
<dbReference type="Pfam" id="PF04979">
    <property type="entry name" value="IPP-2"/>
    <property type="match status" value="1"/>
</dbReference>
<dbReference type="Pfam" id="PF01016">
    <property type="entry name" value="Ribosomal_L27"/>
    <property type="match status" value="1"/>
</dbReference>
<accession>A0AAN7AG14</accession>
<dbReference type="Gene3D" id="2.40.50.100">
    <property type="match status" value="1"/>
</dbReference>
<evidence type="ECO:0000256" key="2">
    <source>
        <dbReference type="ARBA" id="ARBA00010797"/>
    </source>
</evidence>
<evidence type="ECO:0000256" key="5">
    <source>
        <dbReference type="ARBA" id="ARBA00023274"/>
    </source>
</evidence>
<dbReference type="PANTHER" id="PTHR15893">
    <property type="entry name" value="RIBOSOMAL PROTEIN L27"/>
    <property type="match status" value="1"/>
</dbReference>
<dbReference type="SUPFAM" id="SSF110324">
    <property type="entry name" value="Ribosomal L27 protein-like"/>
    <property type="match status" value="1"/>
</dbReference>
<keyword evidence="9" id="KW-1185">Reference proteome</keyword>
<organism evidence="8 9">
    <name type="scientific">Podospora australis</name>
    <dbReference type="NCBI Taxonomy" id="1536484"/>
    <lineage>
        <taxon>Eukaryota</taxon>
        <taxon>Fungi</taxon>
        <taxon>Dikarya</taxon>
        <taxon>Ascomycota</taxon>
        <taxon>Pezizomycotina</taxon>
        <taxon>Sordariomycetes</taxon>
        <taxon>Sordariomycetidae</taxon>
        <taxon>Sordariales</taxon>
        <taxon>Podosporaceae</taxon>
        <taxon>Podospora</taxon>
    </lineage>
</organism>
<evidence type="ECO:0000256" key="4">
    <source>
        <dbReference type="ARBA" id="ARBA00023128"/>
    </source>
</evidence>
<gene>
    <name evidence="8" type="ORF">QBC35DRAFT_524629</name>
</gene>
<comment type="subcellular location">
    <subcellularLocation>
        <location evidence="1">Mitochondrion</location>
    </subcellularLocation>
</comment>
<evidence type="ECO:0000256" key="3">
    <source>
        <dbReference type="ARBA" id="ARBA00022980"/>
    </source>
</evidence>
<keyword evidence="3" id="KW-0689">Ribosomal protein</keyword>
<feature type="compositionally biased region" description="Basic and acidic residues" evidence="7">
    <location>
        <begin position="94"/>
        <end position="108"/>
    </location>
</feature>
<comment type="caution">
    <text evidence="8">The sequence shown here is derived from an EMBL/GenBank/DDBJ whole genome shotgun (WGS) entry which is preliminary data.</text>
</comment>
<dbReference type="GO" id="GO:0003735">
    <property type="term" value="F:structural constituent of ribosome"/>
    <property type="evidence" value="ECO:0007669"/>
    <property type="project" value="InterPro"/>
</dbReference>
<feature type="compositionally biased region" description="Acidic residues" evidence="7">
    <location>
        <begin position="138"/>
        <end position="149"/>
    </location>
</feature>